<evidence type="ECO:0000256" key="8">
    <source>
        <dbReference type="ARBA" id="ARBA00023033"/>
    </source>
</evidence>
<keyword evidence="6" id="KW-0560">Oxidoreductase</keyword>
<accession>A0A371CW99</accession>
<evidence type="ECO:0000256" key="7">
    <source>
        <dbReference type="ARBA" id="ARBA00023004"/>
    </source>
</evidence>
<dbReference type="PRINTS" id="PR00463">
    <property type="entry name" value="EP450I"/>
</dbReference>
<keyword evidence="4 9" id="KW-0349">Heme</keyword>
<protein>
    <submittedName>
        <fullName evidence="11">Cytochrome P450</fullName>
    </submittedName>
</protein>
<dbReference type="InterPro" id="IPR036396">
    <property type="entry name" value="Cyt_P450_sf"/>
</dbReference>
<proteinExistence type="inferred from homology"/>
<sequence length="588" mass="65949">MLIDIAGPPRVAGSPGTAQWPPSLAIALDKASNKPHKEPIALKMISIGGLVLSALASLVALALWKLFPVVRRLYRSQLRNLPGPPNEHWFYGNLKAIHAEENSVPQERWSAEAGSHTIMYRGFLGTDRLWTLDTRALNHILTHSTDYQKPSAARRNLARILGEGVLFTEADQHRQQRRVMNPAFGPAQIRELTEIFVDKAIELRNVWDAEIAKDGEPARINVLKTLSKMTLDVIGLAGFNYRFDSLSGKSSELGEAFNGIFDPSPNFTIMMFLRNFFPIFNAIPDARTRSIDQAQATMRRIGLELVTEKKAAILRERYESKEKEGGVERKDIAGRDLLTLLLKANMATDIPDNQRLSDEDVLAQVPTFLVAGHETTSTATTWCLFALTQAPEVQKKLRAELLALDTDTPNMDELSNLPYLDMVVRETLRIHAPVPSTMRVAMKDDVIPVAEPFVDRNGVVQDSIRISEGTPIIIPVLALNRWKKLWGEDAFEFKPERWENPPEAISSIPGVWGHILSFLGGPRACIGYRFSLIEMKALIFTLVRAFEFELAVPAEDIQKKSAIVQRPLLRSAPKDGSQMPLLMRRYKR</sequence>
<comment type="pathway">
    <text evidence="2">Secondary metabolite biosynthesis.</text>
</comment>
<dbReference type="PRINTS" id="PR00385">
    <property type="entry name" value="P450"/>
</dbReference>
<keyword evidence="5 9" id="KW-0479">Metal-binding</keyword>
<feature type="transmembrane region" description="Helical" evidence="10">
    <location>
        <begin position="40"/>
        <end position="64"/>
    </location>
</feature>
<name>A0A371CW99_9APHY</name>
<dbReference type="STRING" id="139420.A0A371CW99"/>
<evidence type="ECO:0000256" key="9">
    <source>
        <dbReference type="PIRSR" id="PIRSR602401-1"/>
    </source>
</evidence>
<evidence type="ECO:0000256" key="3">
    <source>
        <dbReference type="ARBA" id="ARBA00010617"/>
    </source>
</evidence>
<dbReference type="GO" id="GO:0020037">
    <property type="term" value="F:heme binding"/>
    <property type="evidence" value="ECO:0007669"/>
    <property type="project" value="InterPro"/>
</dbReference>
<dbReference type="PANTHER" id="PTHR24305:SF166">
    <property type="entry name" value="CYTOCHROME P450 12A4, MITOCHONDRIAL-RELATED"/>
    <property type="match status" value="1"/>
</dbReference>
<dbReference type="AlphaFoldDB" id="A0A371CW99"/>
<dbReference type="GO" id="GO:0016705">
    <property type="term" value="F:oxidoreductase activity, acting on paired donors, with incorporation or reduction of molecular oxygen"/>
    <property type="evidence" value="ECO:0007669"/>
    <property type="project" value="InterPro"/>
</dbReference>
<dbReference type="OrthoDB" id="1470350at2759"/>
<dbReference type="EMBL" id="KZ857448">
    <property type="protein sequence ID" value="RDX44556.1"/>
    <property type="molecule type" value="Genomic_DNA"/>
</dbReference>
<dbReference type="CDD" id="cd11069">
    <property type="entry name" value="CYP_FUM15-like"/>
    <property type="match status" value="1"/>
</dbReference>
<keyword evidence="7 9" id="KW-0408">Iron</keyword>
<dbReference type="GO" id="GO:0004497">
    <property type="term" value="F:monooxygenase activity"/>
    <property type="evidence" value="ECO:0007669"/>
    <property type="project" value="UniProtKB-KW"/>
</dbReference>
<comment type="cofactor">
    <cofactor evidence="1 9">
        <name>heme</name>
        <dbReference type="ChEBI" id="CHEBI:30413"/>
    </cofactor>
</comment>
<dbReference type="Pfam" id="PF00067">
    <property type="entry name" value="p450"/>
    <property type="match status" value="1"/>
</dbReference>
<keyword evidence="10" id="KW-0812">Transmembrane</keyword>
<evidence type="ECO:0000256" key="10">
    <source>
        <dbReference type="SAM" id="Phobius"/>
    </source>
</evidence>
<evidence type="ECO:0000313" key="12">
    <source>
        <dbReference type="Proteomes" id="UP000256964"/>
    </source>
</evidence>
<reference evidence="11 12" key="1">
    <citation type="journal article" date="2018" name="Biotechnol. Biofuels">
        <title>Integrative visual omics of the white-rot fungus Polyporus brumalis exposes the biotechnological potential of its oxidative enzymes for delignifying raw plant biomass.</title>
        <authorList>
            <person name="Miyauchi S."/>
            <person name="Rancon A."/>
            <person name="Drula E."/>
            <person name="Hage H."/>
            <person name="Chaduli D."/>
            <person name="Favel A."/>
            <person name="Grisel S."/>
            <person name="Henrissat B."/>
            <person name="Herpoel-Gimbert I."/>
            <person name="Ruiz-Duenas F.J."/>
            <person name="Chevret D."/>
            <person name="Hainaut M."/>
            <person name="Lin J."/>
            <person name="Wang M."/>
            <person name="Pangilinan J."/>
            <person name="Lipzen A."/>
            <person name="Lesage-Meessen L."/>
            <person name="Navarro D."/>
            <person name="Riley R."/>
            <person name="Grigoriev I.V."/>
            <person name="Zhou S."/>
            <person name="Raouche S."/>
            <person name="Rosso M.N."/>
        </authorList>
    </citation>
    <scope>NUCLEOTIDE SEQUENCE [LARGE SCALE GENOMIC DNA]</scope>
    <source>
        <strain evidence="11 12">BRFM 1820</strain>
    </source>
</reference>
<evidence type="ECO:0000256" key="5">
    <source>
        <dbReference type="ARBA" id="ARBA00022723"/>
    </source>
</evidence>
<evidence type="ECO:0000256" key="4">
    <source>
        <dbReference type="ARBA" id="ARBA00022617"/>
    </source>
</evidence>
<gene>
    <name evidence="11" type="ORF">OH76DRAFT_1559629</name>
</gene>
<dbReference type="InterPro" id="IPR050121">
    <property type="entry name" value="Cytochrome_P450_monoxygenase"/>
</dbReference>
<evidence type="ECO:0000256" key="2">
    <source>
        <dbReference type="ARBA" id="ARBA00005179"/>
    </source>
</evidence>
<evidence type="ECO:0000256" key="6">
    <source>
        <dbReference type="ARBA" id="ARBA00023002"/>
    </source>
</evidence>
<dbReference type="SUPFAM" id="SSF48264">
    <property type="entry name" value="Cytochrome P450"/>
    <property type="match status" value="1"/>
</dbReference>
<evidence type="ECO:0000313" key="11">
    <source>
        <dbReference type="EMBL" id="RDX44556.1"/>
    </source>
</evidence>
<dbReference type="Gene3D" id="1.10.630.10">
    <property type="entry name" value="Cytochrome P450"/>
    <property type="match status" value="1"/>
</dbReference>
<evidence type="ECO:0000256" key="1">
    <source>
        <dbReference type="ARBA" id="ARBA00001971"/>
    </source>
</evidence>
<keyword evidence="10" id="KW-1133">Transmembrane helix</keyword>
<dbReference type="Proteomes" id="UP000256964">
    <property type="component" value="Unassembled WGS sequence"/>
</dbReference>
<keyword evidence="12" id="KW-1185">Reference proteome</keyword>
<dbReference type="GO" id="GO:0005506">
    <property type="term" value="F:iron ion binding"/>
    <property type="evidence" value="ECO:0007669"/>
    <property type="project" value="InterPro"/>
</dbReference>
<comment type="similarity">
    <text evidence="3">Belongs to the cytochrome P450 family.</text>
</comment>
<organism evidence="11 12">
    <name type="scientific">Lentinus brumalis</name>
    <dbReference type="NCBI Taxonomy" id="2498619"/>
    <lineage>
        <taxon>Eukaryota</taxon>
        <taxon>Fungi</taxon>
        <taxon>Dikarya</taxon>
        <taxon>Basidiomycota</taxon>
        <taxon>Agaricomycotina</taxon>
        <taxon>Agaricomycetes</taxon>
        <taxon>Polyporales</taxon>
        <taxon>Polyporaceae</taxon>
        <taxon>Lentinus</taxon>
    </lineage>
</organism>
<keyword evidence="10" id="KW-0472">Membrane</keyword>
<feature type="binding site" description="axial binding residue" evidence="9">
    <location>
        <position position="525"/>
    </location>
    <ligand>
        <name>heme</name>
        <dbReference type="ChEBI" id="CHEBI:30413"/>
    </ligand>
    <ligandPart>
        <name>Fe</name>
        <dbReference type="ChEBI" id="CHEBI:18248"/>
    </ligandPart>
</feature>
<dbReference type="InterPro" id="IPR001128">
    <property type="entry name" value="Cyt_P450"/>
</dbReference>
<dbReference type="PANTHER" id="PTHR24305">
    <property type="entry name" value="CYTOCHROME P450"/>
    <property type="match status" value="1"/>
</dbReference>
<dbReference type="InterPro" id="IPR002401">
    <property type="entry name" value="Cyt_P450_E_grp-I"/>
</dbReference>
<keyword evidence="8" id="KW-0503">Monooxygenase</keyword>